<keyword evidence="4" id="KW-1185">Reference proteome</keyword>
<feature type="repeat" description="TPR" evidence="1">
    <location>
        <begin position="200"/>
        <end position="233"/>
    </location>
</feature>
<keyword evidence="1" id="KW-0802">TPR repeat</keyword>
<feature type="domain" description="Glycosyltransferase 2-like" evidence="2">
    <location>
        <begin position="7"/>
        <end position="124"/>
    </location>
</feature>
<dbReference type="PANTHER" id="PTHR43630:SF2">
    <property type="entry name" value="GLYCOSYLTRANSFERASE"/>
    <property type="match status" value="1"/>
</dbReference>
<evidence type="ECO:0000259" key="2">
    <source>
        <dbReference type="Pfam" id="PF00535"/>
    </source>
</evidence>
<dbReference type="SMART" id="SM00028">
    <property type="entry name" value="TPR"/>
    <property type="match status" value="3"/>
</dbReference>
<keyword evidence="3" id="KW-0808">Transferase</keyword>
<organism evidence="3 4">
    <name type="scientific">Desulforamulus aquiferis</name>
    <dbReference type="NCBI Taxonomy" id="1397668"/>
    <lineage>
        <taxon>Bacteria</taxon>
        <taxon>Bacillati</taxon>
        <taxon>Bacillota</taxon>
        <taxon>Clostridia</taxon>
        <taxon>Eubacteriales</taxon>
        <taxon>Peptococcaceae</taxon>
        <taxon>Desulforamulus</taxon>
    </lineage>
</organism>
<dbReference type="SUPFAM" id="SSF53448">
    <property type="entry name" value="Nucleotide-diphospho-sugar transferases"/>
    <property type="match status" value="1"/>
</dbReference>
<dbReference type="InterPro" id="IPR001173">
    <property type="entry name" value="Glyco_trans_2-like"/>
</dbReference>
<dbReference type="GO" id="GO:0016757">
    <property type="term" value="F:glycosyltransferase activity"/>
    <property type="evidence" value="ECO:0007669"/>
    <property type="project" value="UniProtKB-KW"/>
</dbReference>
<reference evidence="3" key="1">
    <citation type="journal article" date="2023" name="J. Hazard. Mater.">
        <title>Anaerobic biodegradation of pyrene and benzo[a]pyrene by a new sulfate-reducing Desulforamulus aquiferis strain DSA.</title>
        <authorList>
            <person name="Zhang Z."/>
            <person name="Sun J."/>
            <person name="Gong X."/>
            <person name="Wang C."/>
            <person name="Wang H."/>
        </authorList>
    </citation>
    <scope>NUCLEOTIDE SEQUENCE</scope>
    <source>
        <strain evidence="3">DSA</strain>
    </source>
</reference>
<dbReference type="AlphaFoldDB" id="A0AAW7ZGN0"/>
<keyword evidence="3" id="KW-0328">Glycosyltransferase</keyword>
<protein>
    <submittedName>
        <fullName evidence="3">Glycosyltransferase</fullName>
        <ecNumber evidence="3">2.4.-.-</ecNumber>
    </submittedName>
</protein>
<evidence type="ECO:0000256" key="1">
    <source>
        <dbReference type="PROSITE-ProRule" id="PRU00339"/>
    </source>
</evidence>
<dbReference type="EMBL" id="JARPTC010000021">
    <property type="protein sequence ID" value="MDO7788354.1"/>
    <property type="molecule type" value="Genomic_DNA"/>
</dbReference>
<dbReference type="Gene3D" id="3.90.550.10">
    <property type="entry name" value="Spore Coat Polysaccharide Biosynthesis Protein SpsA, Chain A"/>
    <property type="match status" value="1"/>
</dbReference>
<proteinExistence type="predicted"/>
<reference evidence="3" key="2">
    <citation type="submission" date="2023-03" db="EMBL/GenBank/DDBJ databases">
        <authorList>
            <person name="Zhang Z."/>
        </authorList>
    </citation>
    <scope>NUCLEOTIDE SEQUENCE</scope>
    <source>
        <strain evidence="3">DSA</strain>
    </source>
</reference>
<dbReference type="SUPFAM" id="SSF48452">
    <property type="entry name" value="TPR-like"/>
    <property type="match status" value="1"/>
</dbReference>
<dbReference type="Pfam" id="PF00535">
    <property type="entry name" value="Glycos_transf_2"/>
    <property type="match status" value="1"/>
</dbReference>
<name>A0AAW7ZGN0_9FIRM</name>
<evidence type="ECO:0000313" key="3">
    <source>
        <dbReference type="EMBL" id="MDO7788354.1"/>
    </source>
</evidence>
<dbReference type="PROSITE" id="PS50005">
    <property type="entry name" value="TPR"/>
    <property type="match status" value="1"/>
</dbReference>
<dbReference type="EC" id="2.4.-.-" evidence="3"/>
<dbReference type="PANTHER" id="PTHR43630">
    <property type="entry name" value="POLY-BETA-1,6-N-ACETYL-D-GLUCOSAMINE SYNTHASE"/>
    <property type="match status" value="1"/>
</dbReference>
<evidence type="ECO:0000313" key="4">
    <source>
        <dbReference type="Proteomes" id="UP001172911"/>
    </source>
</evidence>
<dbReference type="InterPro" id="IPR011990">
    <property type="entry name" value="TPR-like_helical_dom_sf"/>
</dbReference>
<dbReference type="InterPro" id="IPR029044">
    <property type="entry name" value="Nucleotide-diphossugar_trans"/>
</dbReference>
<accession>A0AAW7ZGN0</accession>
<dbReference type="CDD" id="cd02511">
    <property type="entry name" value="Beta4Glucosyltransferase"/>
    <property type="match status" value="1"/>
</dbReference>
<dbReference type="Pfam" id="PF13181">
    <property type="entry name" value="TPR_8"/>
    <property type="match status" value="1"/>
</dbReference>
<gene>
    <name evidence="3" type="ORF">P6N53_14095</name>
</gene>
<dbReference type="Proteomes" id="UP001172911">
    <property type="component" value="Unassembled WGS sequence"/>
</dbReference>
<sequence length="354" mass="40938">MFDKKISLCMIVKNEEISLPKCLDSVRSYVDEIVIVDTGSNDRTIEAAKEFTSLVYHFPWGNDFSAARNNSISKAANDWILVLDADEIVTDYNQDSINRFITNDTYCIGRLKRINPFEDNFGVKKYIERVNRLFNRNNFCYQGIIHEQIVAKKDFPYKTKNVEIVLDHIGYTKEVVQKTNKLSRNISLLNAAIINDVADPYLHYQLGKSYYMAKEYNLAADSFERAVNLKINLKYEYIQDLLETYGYSLINSGKYEQALFLELYSSIYKKSPDYNFLMGLIYMNNAMFQQATDSFKMCIGSVEGKIQGINSYLPNYNIGVIYECLGYMAEAKKYYKKCGAYTPALQRLLNIKIN</sequence>
<comment type="caution">
    <text evidence="3">The sequence shown here is derived from an EMBL/GenBank/DDBJ whole genome shotgun (WGS) entry which is preliminary data.</text>
</comment>
<dbReference type="RefSeq" id="WP_304544214.1">
    <property type="nucleotide sequence ID" value="NZ_JARPTC010000021.1"/>
</dbReference>
<dbReference type="Gene3D" id="1.25.40.10">
    <property type="entry name" value="Tetratricopeptide repeat domain"/>
    <property type="match status" value="1"/>
</dbReference>
<dbReference type="InterPro" id="IPR019734">
    <property type="entry name" value="TPR_rpt"/>
</dbReference>